<feature type="chain" id="PRO_5013008420" evidence="1">
    <location>
        <begin position="25"/>
        <end position="81"/>
    </location>
</feature>
<dbReference type="GO" id="GO:0031175">
    <property type="term" value="P:neuron projection development"/>
    <property type="evidence" value="ECO:0007669"/>
    <property type="project" value="TreeGrafter"/>
</dbReference>
<dbReference type="GO" id="GO:0016521">
    <property type="term" value="F:pituitary adenylate cyclase activating polypeptide activity"/>
    <property type="evidence" value="ECO:0007669"/>
    <property type="project" value="TreeGrafter"/>
</dbReference>
<gene>
    <name evidence="2" type="ORF">ASZ78_015583</name>
</gene>
<dbReference type="PANTHER" id="PTHR11213:SF1">
    <property type="entry name" value="PITUITARY ADENYLATE CYCLASE-ACTIVATING POLYPEPTIDE"/>
    <property type="match status" value="1"/>
</dbReference>
<evidence type="ECO:0000256" key="1">
    <source>
        <dbReference type="SAM" id="SignalP"/>
    </source>
</evidence>
<dbReference type="GO" id="GO:0043005">
    <property type="term" value="C:neuron projection"/>
    <property type="evidence" value="ECO:0007669"/>
    <property type="project" value="TreeGrafter"/>
</dbReference>
<dbReference type="STRING" id="9009.A0A226MZM6"/>
<dbReference type="OrthoDB" id="9875627at2759"/>
<feature type="signal peptide" evidence="1">
    <location>
        <begin position="1"/>
        <end position="24"/>
    </location>
</feature>
<dbReference type="GO" id="GO:0070374">
    <property type="term" value="P:positive regulation of ERK1 and ERK2 cascade"/>
    <property type="evidence" value="ECO:0007669"/>
    <property type="project" value="TreeGrafter"/>
</dbReference>
<dbReference type="EMBL" id="MCFN01000312">
    <property type="protein sequence ID" value="OXB60754.1"/>
    <property type="molecule type" value="Genomic_DNA"/>
</dbReference>
<feature type="non-terminal residue" evidence="2">
    <location>
        <position position="1"/>
    </location>
</feature>
<evidence type="ECO:0000313" key="2">
    <source>
        <dbReference type="EMBL" id="OXB60754.1"/>
    </source>
</evidence>
<dbReference type="GO" id="GO:0007189">
    <property type="term" value="P:adenylate cyclase-activating G protein-coupled receptor signaling pathway"/>
    <property type="evidence" value="ECO:0007669"/>
    <property type="project" value="TreeGrafter"/>
</dbReference>
<organism evidence="2 3">
    <name type="scientific">Callipepla squamata</name>
    <name type="common">Scaled quail</name>
    <dbReference type="NCBI Taxonomy" id="9009"/>
    <lineage>
        <taxon>Eukaryota</taxon>
        <taxon>Metazoa</taxon>
        <taxon>Chordata</taxon>
        <taxon>Craniata</taxon>
        <taxon>Vertebrata</taxon>
        <taxon>Euteleostomi</taxon>
        <taxon>Archelosauria</taxon>
        <taxon>Archosauria</taxon>
        <taxon>Dinosauria</taxon>
        <taxon>Saurischia</taxon>
        <taxon>Theropoda</taxon>
        <taxon>Coelurosauria</taxon>
        <taxon>Aves</taxon>
        <taxon>Neognathae</taxon>
        <taxon>Galloanserae</taxon>
        <taxon>Galliformes</taxon>
        <taxon>Odontophoridae</taxon>
        <taxon>Callipepla</taxon>
    </lineage>
</organism>
<evidence type="ECO:0000313" key="3">
    <source>
        <dbReference type="Proteomes" id="UP000198323"/>
    </source>
</evidence>
<dbReference type="AlphaFoldDB" id="A0A226MZM6"/>
<keyword evidence="3" id="KW-1185">Reference proteome</keyword>
<comment type="caution">
    <text evidence="2">The sequence shown here is derived from an EMBL/GenBank/DDBJ whole genome shotgun (WGS) entry which is preliminary data.</text>
</comment>
<keyword evidence="1" id="KW-0732">Signal</keyword>
<dbReference type="GO" id="GO:0007218">
    <property type="term" value="P:neuropeptide signaling pathway"/>
    <property type="evidence" value="ECO:0007669"/>
    <property type="project" value="TreeGrafter"/>
</dbReference>
<dbReference type="InterPro" id="IPR046963">
    <property type="entry name" value="VIP/GHRH-like"/>
</dbReference>
<name>A0A226MZM6_CALSU</name>
<accession>A0A226MZM6</accession>
<dbReference type="PANTHER" id="PTHR11213">
    <property type="entry name" value="GLUCAGON-FAMILY NEUROPEPTIDE"/>
    <property type="match status" value="1"/>
</dbReference>
<dbReference type="GO" id="GO:0051428">
    <property type="term" value="F:peptide hormone receptor binding"/>
    <property type="evidence" value="ECO:0007669"/>
    <property type="project" value="TreeGrafter"/>
</dbReference>
<dbReference type="Proteomes" id="UP000198323">
    <property type="component" value="Unassembled WGS sequence"/>
</dbReference>
<dbReference type="GO" id="GO:0005184">
    <property type="term" value="F:neuropeptide hormone activity"/>
    <property type="evidence" value="ECO:0007669"/>
    <property type="project" value="InterPro"/>
</dbReference>
<proteinExistence type="predicted"/>
<protein>
    <submittedName>
        <fullName evidence="2">Uncharacterized protein</fullName>
    </submittedName>
</protein>
<dbReference type="GO" id="GO:0043204">
    <property type="term" value="C:perikaryon"/>
    <property type="evidence" value="ECO:0007669"/>
    <property type="project" value="TreeGrafter"/>
</dbReference>
<sequence>VAMCSKALLALLVYGIIMHCSVYCSPAVGLQYPALRLEEEVYDEDGNTLQDFAYEQEPLGVAGPPSALGEVYALYYPPGKR</sequence>
<dbReference type="GO" id="GO:0032880">
    <property type="term" value="P:regulation of protein localization"/>
    <property type="evidence" value="ECO:0007669"/>
    <property type="project" value="TreeGrafter"/>
</dbReference>
<reference evidence="2 3" key="1">
    <citation type="submission" date="2016-07" db="EMBL/GenBank/DDBJ databases">
        <title>Disparate Historic Effective Population Sizes Predicted by Modern Levels of Genome Diversity for the Scaled Quail (Callipepla squamata) and the Northern Bobwhite (Colinus virginianus): Inferences from First and Second Generation Draft Genome Assemblies for Sympatric New World Quail.</title>
        <authorList>
            <person name="Oldeschulte D.L."/>
            <person name="Halley Y.A."/>
            <person name="Bhattarai E.K."/>
            <person name="Brashear W.A."/>
            <person name="Hill J."/>
            <person name="Metz R.P."/>
            <person name="Johnson C.D."/>
            <person name="Rollins D."/>
            <person name="Peterson M.J."/>
            <person name="Bickhart D.M."/>
            <person name="Decker J.E."/>
            <person name="Seabury C.M."/>
        </authorList>
    </citation>
    <scope>NUCLEOTIDE SEQUENCE [LARGE SCALE GENOMIC DNA]</scope>
    <source>
        <strain evidence="2 3">Texas</strain>
        <tissue evidence="2">Leg muscle</tissue>
    </source>
</reference>